<keyword evidence="2" id="KW-1185">Reference proteome</keyword>
<evidence type="ECO:0000313" key="3">
    <source>
        <dbReference type="WBParaSite" id="PSAMB.scaffold847size40312.g9199.t1"/>
    </source>
</evidence>
<dbReference type="WBParaSite" id="PSAMB.scaffold847size40312.g9199.t1">
    <property type="protein sequence ID" value="PSAMB.scaffold847size40312.g9199.t1"/>
    <property type="gene ID" value="PSAMB.scaffold847size40312.g9199"/>
</dbReference>
<feature type="domain" description="Amine oxidase" evidence="1">
    <location>
        <begin position="31"/>
        <end position="290"/>
    </location>
</feature>
<dbReference type="PANTHER" id="PTHR21197">
    <property type="entry name" value="UDP-GALACTOPYRANOSE MUTASE"/>
    <property type="match status" value="1"/>
</dbReference>
<dbReference type="SUPFAM" id="SSF51971">
    <property type="entry name" value="Nucleotide-binding domain"/>
    <property type="match status" value="1"/>
</dbReference>
<dbReference type="GO" id="GO:0008767">
    <property type="term" value="F:UDP-galactopyranose mutase activity"/>
    <property type="evidence" value="ECO:0007669"/>
    <property type="project" value="TreeGrafter"/>
</dbReference>
<protein>
    <submittedName>
        <fullName evidence="3">Amine oxidase domain-containing protein</fullName>
    </submittedName>
</protein>
<dbReference type="GO" id="GO:0016491">
    <property type="term" value="F:oxidoreductase activity"/>
    <property type="evidence" value="ECO:0007669"/>
    <property type="project" value="InterPro"/>
</dbReference>
<organism evidence="2 3">
    <name type="scientific">Plectus sambesii</name>
    <dbReference type="NCBI Taxonomy" id="2011161"/>
    <lineage>
        <taxon>Eukaryota</taxon>
        <taxon>Metazoa</taxon>
        <taxon>Ecdysozoa</taxon>
        <taxon>Nematoda</taxon>
        <taxon>Chromadorea</taxon>
        <taxon>Plectida</taxon>
        <taxon>Plectina</taxon>
        <taxon>Plectoidea</taxon>
        <taxon>Plectidae</taxon>
        <taxon>Plectus</taxon>
    </lineage>
</organism>
<dbReference type="InterPro" id="IPR002937">
    <property type="entry name" value="Amino_oxidase"/>
</dbReference>
<dbReference type="Proteomes" id="UP000887566">
    <property type="component" value="Unplaced"/>
</dbReference>
<accession>A0A914XK65</accession>
<sequence length="478" mass="54640">MKIVIIGAGPCGLGAAFRINELLNGELADKKEEIMVKVLEQEPFAGGLSRTVVDDKGFLWDMGGHITFHHNFPYYQNAVKMAIEEWNELKRNCQVDMNYLFNEEGIHLVPYPAQYAVPLFPPQVKKDCLIDLKERHENPPTDIPRNFEEWVQNNFGPTILESFFKPYTRKVWTVEPAEMNPGWVGSRVAKLDQQKLEELCEMDQEQLKHVDFGWGPNAVFTFPKYGGTGAVWKSMASKTPSDWYSFNSSVVKINPQDKKVVYMDKTNAEEPKECETDYDVLINTTPINLLGKYTGLCPDLDMTYNKVFVVGIGLKLPKPEWTDSFTWLYFPDSAVPFYRVTFFSTYGEVTPDSNQYWSVMCESARKVDDPVTQEEITEQSIQGLITKSIITKEQIVSVYSTTLPYGYPIPTINRDAELVKAHTVLEKNQIYSRGRFGGWKYEASNQDHCFVQGKELIDRLLLGQPECLYKTGLIDKQG</sequence>
<dbReference type="InterPro" id="IPR036188">
    <property type="entry name" value="FAD/NAD-bd_sf"/>
</dbReference>
<evidence type="ECO:0000313" key="2">
    <source>
        <dbReference type="Proteomes" id="UP000887566"/>
    </source>
</evidence>
<name>A0A914XK65_9BILA</name>
<dbReference type="Gene3D" id="3.50.50.60">
    <property type="entry name" value="FAD/NAD(P)-binding domain"/>
    <property type="match status" value="1"/>
</dbReference>
<reference evidence="3" key="1">
    <citation type="submission" date="2022-11" db="UniProtKB">
        <authorList>
            <consortium name="WormBaseParasite"/>
        </authorList>
    </citation>
    <scope>IDENTIFICATION</scope>
</reference>
<dbReference type="PANTHER" id="PTHR21197:SF0">
    <property type="entry name" value="UDP-GALACTOPYRANOSE MUTASE"/>
    <property type="match status" value="1"/>
</dbReference>
<proteinExistence type="predicted"/>
<dbReference type="GO" id="GO:0050660">
    <property type="term" value="F:flavin adenine dinucleotide binding"/>
    <property type="evidence" value="ECO:0007669"/>
    <property type="project" value="TreeGrafter"/>
</dbReference>
<evidence type="ECO:0000259" key="1">
    <source>
        <dbReference type="Pfam" id="PF01593"/>
    </source>
</evidence>
<dbReference type="AlphaFoldDB" id="A0A914XK65"/>
<dbReference type="Pfam" id="PF01593">
    <property type="entry name" value="Amino_oxidase"/>
    <property type="match status" value="1"/>
</dbReference>
<dbReference type="GO" id="GO:0005829">
    <property type="term" value="C:cytosol"/>
    <property type="evidence" value="ECO:0007669"/>
    <property type="project" value="TreeGrafter"/>
</dbReference>